<dbReference type="AlphaFoldDB" id="A0A1V4JKS2"/>
<gene>
    <name evidence="1" type="ORF">AV530_005295</name>
</gene>
<evidence type="ECO:0000313" key="2">
    <source>
        <dbReference type="Proteomes" id="UP000190648"/>
    </source>
</evidence>
<name>A0A1V4JKS2_PATFA</name>
<organism evidence="1 2">
    <name type="scientific">Patagioenas fasciata monilis</name>
    <dbReference type="NCBI Taxonomy" id="372326"/>
    <lineage>
        <taxon>Eukaryota</taxon>
        <taxon>Metazoa</taxon>
        <taxon>Chordata</taxon>
        <taxon>Craniata</taxon>
        <taxon>Vertebrata</taxon>
        <taxon>Euteleostomi</taxon>
        <taxon>Archelosauria</taxon>
        <taxon>Archosauria</taxon>
        <taxon>Dinosauria</taxon>
        <taxon>Saurischia</taxon>
        <taxon>Theropoda</taxon>
        <taxon>Coelurosauria</taxon>
        <taxon>Aves</taxon>
        <taxon>Neognathae</taxon>
        <taxon>Neoaves</taxon>
        <taxon>Columbimorphae</taxon>
        <taxon>Columbiformes</taxon>
        <taxon>Columbidae</taxon>
        <taxon>Patagioenas</taxon>
    </lineage>
</organism>
<proteinExistence type="predicted"/>
<accession>A0A1V4JKS2</accession>
<reference evidence="1 2" key="1">
    <citation type="submission" date="2016-02" db="EMBL/GenBank/DDBJ databases">
        <title>Band-tailed pigeon sequencing and assembly.</title>
        <authorList>
            <person name="Soares A.E."/>
            <person name="Novak B.J."/>
            <person name="Rice E.S."/>
            <person name="O'Connell B."/>
            <person name="Chang D."/>
            <person name="Weber S."/>
            <person name="Shapiro B."/>
        </authorList>
    </citation>
    <scope>NUCLEOTIDE SEQUENCE [LARGE SCALE GENOMIC DNA]</scope>
    <source>
        <strain evidence="1">BTP2013</strain>
        <tissue evidence="1">Blood</tissue>
    </source>
</reference>
<keyword evidence="2" id="KW-1185">Reference proteome</keyword>
<dbReference type="Proteomes" id="UP000190648">
    <property type="component" value="Unassembled WGS sequence"/>
</dbReference>
<evidence type="ECO:0000313" key="1">
    <source>
        <dbReference type="EMBL" id="OPJ72783.1"/>
    </source>
</evidence>
<comment type="caution">
    <text evidence="1">The sequence shown here is derived from an EMBL/GenBank/DDBJ whole genome shotgun (WGS) entry which is preliminary data.</text>
</comment>
<sequence>MFSTPHNLSEFNLPLRSLAVENSFMSTNPGRREQDSRCSYINKWKHHDLGLPQPKLIQIGSTCEAYSNSRLICLGPKTLRTLLG</sequence>
<dbReference type="EMBL" id="LSYS01006902">
    <property type="protein sequence ID" value="OPJ72783.1"/>
    <property type="molecule type" value="Genomic_DNA"/>
</dbReference>
<protein>
    <submittedName>
        <fullName evidence="1">Uncharacterized protein</fullName>
    </submittedName>
</protein>